<dbReference type="GO" id="GO:0006096">
    <property type="term" value="P:glycolytic process"/>
    <property type="evidence" value="ECO:0007669"/>
    <property type="project" value="UniProtKB-UniPathway"/>
</dbReference>
<comment type="similarity">
    <text evidence="2">Belongs to the class I fructose-bisphosphate aldolase family.</text>
</comment>
<name>A0A2G9V036_TELCI</name>
<dbReference type="InterPro" id="IPR013785">
    <property type="entry name" value="Aldolase_TIM"/>
</dbReference>
<evidence type="ECO:0000256" key="6">
    <source>
        <dbReference type="SAM" id="MobiDB-lite"/>
    </source>
</evidence>
<evidence type="ECO:0000256" key="4">
    <source>
        <dbReference type="ARBA" id="ARBA00023152"/>
    </source>
</evidence>
<dbReference type="Pfam" id="PF00274">
    <property type="entry name" value="Glycolytic"/>
    <property type="match status" value="1"/>
</dbReference>
<accession>A0A2G9V036</accession>
<reference evidence="7 8" key="1">
    <citation type="submission" date="2015-09" db="EMBL/GenBank/DDBJ databases">
        <title>Draft genome of the parasitic nematode Teladorsagia circumcincta isolate WARC Sus (inbred).</title>
        <authorList>
            <person name="Mitreva M."/>
        </authorList>
    </citation>
    <scope>NUCLEOTIDE SEQUENCE [LARGE SCALE GENOMIC DNA]</scope>
    <source>
        <strain evidence="7 8">S</strain>
    </source>
</reference>
<feature type="region of interest" description="Disordered" evidence="6">
    <location>
        <begin position="1"/>
        <end position="24"/>
    </location>
</feature>
<dbReference type="InterPro" id="IPR000741">
    <property type="entry name" value="FBA_I"/>
</dbReference>
<evidence type="ECO:0000256" key="5">
    <source>
        <dbReference type="ARBA" id="ARBA00023239"/>
    </source>
</evidence>
<evidence type="ECO:0000256" key="1">
    <source>
        <dbReference type="ARBA" id="ARBA00004714"/>
    </source>
</evidence>
<dbReference type="AlphaFoldDB" id="A0A2G9V036"/>
<dbReference type="PANTHER" id="PTHR11627">
    <property type="entry name" value="FRUCTOSE-BISPHOSPHATE ALDOLASE"/>
    <property type="match status" value="1"/>
</dbReference>
<evidence type="ECO:0000256" key="2">
    <source>
        <dbReference type="ARBA" id="ARBA00010387"/>
    </source>
</evidence>
<keyword evidence="4" id="KW-0324">Glycolysis</keyword>
<comment type="pathway">
    <text evidence="1">Carbohydrate degradation; glycolysis; D-glyceraldehyde 3-phosphate and glycerone phosphate from D-glucose: step 4/4.</text>
</comment>
<evidence type="ECO:0000256" key="3">
    <source>
        <dbReference type="ARBA" id="ARBA00013068"/>
    </source>
</evidence>
<evidence type="ECO:0000313" key="8">
    <source>
        <dbReference type="Proteomes" id="UP000230423"/>
    </source>
</evidence>
<dbReference type="Gene3D" id="3.20.20.70">
    <property type="entry name" value="Aldolase class I"/>
    <property type="match status" value="1"/>
</dbReference>
<keyword evidence="8" id="KW-1185">Reference proteome</keyword>
<gene>
    <name evidence="7" type="ORF">TELCIR_02842</name>
</gene>
<dbReference type="EC" id="4.1.2.13" evidence="3"/>
<dbReference type="OrthoDB" id="36455at2759"/>
<protein>
    <recommendedName>
        <fullName evidence="3">fructose-bisphosphate aldolase</fullName>
        <ecNumber evidence="3">4.1.2.13</ecNumber>
    </recommendedName>
</protein>
<sequence>MNPATLPNIGQMSDPRANRRITPPNANHPWISLHKENDLLEFLDQHHNQECSVTEQVLAFDCRTLGDRHVYLKVTLLKPKMATPCVDCPNKVGHEESGLATVTAFRQGVPAVVPSITFLPGGEFEVDATI</sequence>
<dbReference type="GO" id="GO:0004332">
    <property type="term" value="F:fructose-bisphosphate aldolase activity"/>
    <property type="evidence" value="ECO:0007669"/>
    <property type="project" value="UniProtKB-EC"/>
</dbReference>
<dbReference type="SUPFAM" id="SSF51569">
    <property type="entry name" value="Aldolase"/>
    <property type="match status" value="1"/>
</dbReference>
<evidence type="ECO:0000313" key="7">
    <source>
        <dbReference type="EMBL" id="PIO75130.1"/>
    </source>
</evidence>
<dbReference type="UniPathway" id="UPA00109">
    <property type="reaction ID" value="UER00183"/>
</dbReference>
<dbReference type="EMBL" id="KZ345176">
    <property type="protein sequence ID" value="PIO75130.1"/>
    <property type="molecule type" value="Genomic_DNA"/>
</dbReference>
<keyword evidence="5" id="KW-0456">Lyase</keyword>
<dbReference type="Proteomes" id="UP000230423">
    <property type="component" value="Unassembled WGS sequence"/>
</dbReference>
<proteinExistence type="inferred from homology"/>
<organism evidence="7 8">
    <name type="scientific">Teladorsagia circumcincta</name>
    <name type="common">Brown stomach worm</name>
    <name type="synonym">Ostertagia circumcincta</name>
    <dbReference type="NCBI Taxonomy" id="45464"/>
    <lineage>
        <taxon>Eukaryota</taxon>
        <taxon>Metazoa</taxon>
        <taxon>Ecdysozoa</taxon>
        <taxon>Nematoda</taxon>
        <taxon>Chromadorea</taxon>
        <taxon>Rhabditida</taxon>
        <taxon>Rhabditina</taxon>
        <taxon>Rhabditomorpha</taxon>
        <taxon>Strongyloidea</taxon>
        <taxon>Trichostrongylidae</taxon>
        <taxon>Teladorsagia</taxon>
    </lineage>
</organism>